<dbReference type="SUPFAM" id="SSF51905">
    <property type="entry name" value="FAD/NAD(P)-binding domain"/>
    <property type="match status" value="1"/>
</dbReference>
<evidence type="ECO:0000256" key="2">
    <source>
        <dbReference type="ARBA" id="ARBA00005272"/>
    </source>
</evidence>
<evidence type="ECO:0000313" key="8">
    <source>
        <dbReference type="Proteomes" id="UP000832041"/>
    </source>
</evidence>
<dbReference type="Proteomes" id="UP000832041">
    <property type="component" value="Chromosome"/>
</dbReference>
<keyword evidence="3" id="KW-0285">Flavoprotein</keyword>
<dbReference type="PRINTS" id="PR00411">
    <property type="entry name" value="PNDRDTASEI"/>
</dbReference>
<dbReference type="PANTHER" id="PTHR42913">
    <property type="entry name" value="APOPTOSIS-INDUCING FACTOR 1"/>
    <property type="match status" value="1"/>
</dbReference>
<evidence type="ECO:0000256" key="5">
    <source>
        <dbReference type="ARBA" id="ARBA00023002"/>
    </source>
</evidence>
<dbReference type="Pfam" id="PF07992">
    <property type="entry name" value="Pyr_redox_2"/>
    <property type="match status" value="1"/>
</dbReference>
<evidence type="ECO:0000259" key="6">
    <source>
        <dbReference type="Pfam" id="PF07992"/>
    </source>
</evidence>
<keyword evidence="5" id="KW-0560">Oxidoreductase</keyword>
<sequence length="392" mass="41183">MDRHRIVVVGAGYAGLAAARTAAARTRPDQVEVTVVNPHGYFVERVRMHQVAAGQPAPVHPLAETLAGTGVGLVVARVHRLDPEARTVHATAADGPLTLTYDTLVHAPGSTTDTTTVPGVAEHAHTLAELDTARRTADRVARSRTPRIAVVGGGLTGVETAAELAETHPGARVLLLTRDRLAPGVSRRGRGHLRRVLHRIGVDVREHTDVTAVHAHGLDLADGTALRTDVVVWAAGFRAPVLAAEAGIAVDERGRVVVDATQRSVSHADVYAVGDAARAAGPDGRALRMACATGLPMGTAAGRAIAARLAGRPAPPLRFRYRIRCVSLGWRDGLVQFVDADDAPREVVLTGRPAALVKEAVVRGAALTARRLSGPSARRRCAPGGERSQTRV</sequence>
<dbReference type="EMBL" id="CP051627">
    <property type="protein sequence ID" value="UPT20853.1"/>
    <property type="molecule type" value="Genomic_DNA"/>
</dbReference>
<keyword evidence="8" id="KW-1185">Reference proteome</keyword>
<evidence type="ECO:0000256" key="4">
    <source>
        <dbReference type="ARBA" id="ARBA00022827"/>
    </source>
</evidence>
<protein>
    <submittedName>
        <fullName evidence="7">FAD-dependent oxidoreductase</fullName>
    </submittedName>
</protein>
<accession>A0ABY4L3G2</accession>
<dbReference type="PANTHER" id="PTHR42913:SF3">
    <property type="entry name" value="64 KDA MITOCHONDRIAL NADH DEHYDROGENASE (EUROFUNG)"/>
    <property type="match status" value="1"/>
</dbReference>
<dbReference type="InterPro" id="IPR023753">
    <property type="entry name" value="FAD/NAD-binding_dom"/>
</dbReference>
<evidence type="ECO:0000313" key="7">
    <source>
        <dbReference type="EMBL" id="UPT20853.1"/>
    </source>
</evidence>
<comment type="cofactor">
    <cofactor evidence="1">
        <name>FAD</name>
        <dbReference type="ChEBI" id="CHEBI:57692"/>
    </cofactor>
</comment>
<dbReference type="Gene3D" id="3.50.50.100">
    <property type="match status" value="1"/>
</dbReference>
<dbReference type="RefSeq" id="WP_248593139.1">
    <property type="nucleotide sequence ID" value="NZ_BAABEB010000027.1"/>
</dbReference>
<reference evidence="7 8" key="1">
    <citation type="submission" date="2020-04" db="EMBL/GenBank/DDBJ databases">
        <title>Thermobifida alba genome sequencing and assembly.</title>
        <authorList>
            <person name="Luzics S."/>
            <person name="Horvath B."/>
            <person name="Nagy I."/>
            <person name="Toth A."/>
            <person name="Nagy I."/>
            <person name="Kukolya J."/>
        </authorList>
    </citation>
    <scope>NUCLEOTIDE SEQUENCE [LARGE SCALE GENOMIC DNA]</scope>
    <source>
        <strain evidence="7 8">DSM 43795</strain>
    </source>
</reference>
<comment type="similarity">
    <text evidence="2">Belongs to the NADH dehydrogenase family.</text>
</comment>
<feature type="domain" description="FAD/NAD(P)-binding" evidence="6">
    <location>
        <begin position="5"/>
        <end position="277"/>
    </location>
</feature>
<keyword evidence="4" id="KW-0274">FAD</keyword>
<dbReference type="InterPro" id="IPR051169">
    <property type="entry name" value="NADH-Q_oxidoreductase"/>
</dbReference>
<dbReference type="InterPro" id="IPR036188">
    <property type="entry name" value="FAD/NAD-bd_sf"/>
</dbReference>
<organism evidence="7 8">
    <name type="scientific">Thermobifida alba</name>
    <name type="common">Thermomonospora alba</name>
    <dbReference type="NCBI Taxonomy" id="53522"/>
    <lineage>
        <taxon>Bacteria</taxon>
        <taxon>Bacillati</taxon>
        <taxon>Actinomycetota</taxon>
        <taxon>Actinomycetes</taxon>
        <taxon>Streptosporangiales</taxon>
        <taxon>Nocardiopsidaceae</taxon>
        <taxon>Thermobifida</taxon>
    </lineage>
</organism>
<dbReference type="PRINTS" id="PR00368">
    <property type="entry name" value="FADPNR"/>
</dbReference>
<name>A0ABY4L3G2_THEAE</name>
<evidence type="ECO:0000256" key="3">
    <source>
        <dbReference type="ARBA" id="ARBA00022630"/>
    </source>
</evidence>
<gene>
    <name evidence="7" type="ORF">FOF52_07675</name>
</gene>
<evidence type="ECO:0000256" key="1">
    <source>
        <dbReference type="ARBA" id="ARBA00001974"/>
    </source>
</evidence>
<proteinExistence type="inferred from homology"/>